<name>A0A239BN83_9ACTN</name>
<dbReference type="AlphaFoldDB" id="A0A239BN83"/>
<dbReference type="EMBL" id="FZOD01000004">
    <property type="protein sequence ID" value="SNS09440.1"/>
    <property type="molecule type" value="Genomic_DNA"/>
</dbReference>
<dbReference type="Proteomes" id="UP000198282">
    <property type="component" value="Unassembled WGS sequence"/>
</dbReference>
<evidence type="ECO:0000313" key="1">
    <source>
        <dbReference type="EMBL" id="SNS09440.1"/>
    </source>
</evidence>
<organism evidence="1 2">
    <name type="scientific">Streptosporangium subroseum</name>
    <dbReference type="NCBI Taxonomy" id="106412"/>
    <lineage>
        <taxon>Bacteria</taxon>
        <taxon>Bacillati</taxon>
        <taxon>Actinomycetota</taxon>
        <taxon>Actinomycetes</taxon>
        <taxon>Streptosporangiales</taxon>
        <taxon>Streptosporangiaceae</taxon>
        <taxon>Streptosporangium</taxon>
    </lineage>
</organism>
<evidence type="ECO:0000313" key="2">
    <source>
        <dbReference type="Proteomes" id="UP000198282"/>
    </source>
</evidence>
<sequence>MYALLSADVAGLPRTTRRILTDVIAVRGEPLAEPHEAKTEQPR</sequence>
<gene>
    <name evidence="1" type="ORF">SAMN05216276_100432</name>
</gene>
<reference evidence="1 2" key="1">
    <citation type="submission" date="2017-06" db="EMBL/GenBank/DDBJ databases">
        <authorList>
            <person name="Kim H.J."/>
            <person name="Triplett B.A."/>
        </authorList>
    </citation>
    <scope>NUCLEOTIDE SEQUENCE [LARGE SCALE GENOMIC DNA]</scope>
    <source>
        <strain evidence="1 2">CGMCC 4.2132</strain>
    </source>
</reference>
<proteinExistence type="predicted"/>
<accession>A0A239BN83</accession>
<protein>
    <submittedName>
        <fullName evidence="1">Uncharacterized protein</fullName>
    </submittedName>
</protein>
<keyword evidence="2" id="KW-1185">Reference proteome</keyword>